<evidence type="ECO:0000313" key="3">
    <source>
        <dbReference type="Proteomes" id="UP000245783"/>
    </source>
</evidence>
<dbReference type="Pfam" id="PF00856">
    <property type="entry name" value="SET"/>
    <property type="match status" value="1"/>
</dbReference>
<dbReference type="STRING" id="1522189.A0A316W4C4"/>
<dbReference type="RefSeq" id="XP_025369635.1">
    <property type="nucleotide sequence ID" value="XM_025513953.1"/>
</dbReference>
<dbReference type="InterPro" id="IPR001214">
    <property type="entry name" value="SET_dom"/>
</dbReference>
<dbReference type="EMBL" id="KZ819379">
    <property type="protein sequence ID" value="PWN42475.1"/>
    <property type="molecule type" value="Genomic_DNA"/>
</dbReference>
<keyword evidence="3" id="KW-1185">Reference proteome</keyword>
<dbReference type="GeneID" id="37035823"/>
<protein>
    <recommendedName>
        <fullName evidence="1">SET domain-containing protein</fullName>
    </recommendedName>
</protein>
<accession>A0A316W4C4</accession>
<dbReference type="PANTHER" id="PTHR12350">
    <property type="entry name" value="HISTONE-LYSINE N-METHYLTRANSFERASE-RELATED"/>
    <property type="match status" value="1"/>
</dbReference>
<dbReference type="InterPro" id="IPR053201">
    <property type="entry name" value="Flavunoidine_N-MTase"/>
</dbReference>
<dbReference type="Gene3D" id="2.170.270.10">
    <property type="entry name" value="SET domain"/>
    <property type="match status" value="1"/>
</dbReference>
<sequence length="211" mass="23269">MPTADVLSTSSPYLGHGNDPTAFKKAYNPTHPGVLEVRFEDGDFQSRAVAMKNYKKGETIADMSAATPSGSVRYSTVQVTEKDHIELNSDLVFCNHSCDPSVRFDVSAPAPPNASKPGSSWRIVAERDIREGEALTFFYPSTEWDMSQPFNCTCDGGSKCLGYVQGAKHLDSSILQKYFLNAHILRLKVAQLRAQKKDTEAEELERSAILC</sequence>
<dbReference type="Proteomes" id="UP000245783">
    <property type="component" value="Unassembled WGS sequence"/>
</dbReference>
<dbReference type="AlphaFoldDB" id="A0A316W4C4"/>
<evidence type="ECO:0000313" key="2">
    <source>
        <dbReference type="EMBL" id="PWN42475.1"/>
    </source>
</evidence>
<proteinExistence type="predicted"/>
<reference evidence="2 3" key="1">
    <citation type="journal article" date="2018" name="Mol. Biol. Evol.">
        <title>Broad Genomic Sampling Reveals a Smut Pathogenic Ancestry of the Fungal Clade Ustilaginomycotina.</title>
        <authorList>
            <person name="Kijpornyongpan T."/>
            <person name="Mondo S.J."/>
            <person name="Barry K."/>
            <person name="Sandor L."/>
            <person name="Lee J."/>
            <person name="Lipzen A."/>
            <person name="Pangilinan J."/>
            <person name="LaButti K."/>
            <person name="Hainaut M."/>
            <person name="Henrissat B."/>
            <person name="Grigoriev I.V."/>
            <person name="Spatafora J.W."/>
            <person name="Aime M.C."/>
        </authorList>
    </citation>
    <scope>NUCLEOTIDE SEQUENCE [LARGE SCALE GENOMIC DNA]</scope>
    <source>
        <strain evidence="2 3">MCA 4658</strain>
    </source>
</reference>
<name>A0A316W4C4_9BASI</name>
<organism evidence="2 3">
    <name type="scientific">Ceraceosorus guamensis</name>
    <dbReference type="NCBI Taxonomy" id="1522189"/>
    <lineage>
        <taxon>Eukaryota</taxon>
        <taxon>Fungi</taxon>
        <taxon>Dikarya</taxon>
        <taxon>Basidiomycota</taxon>
        <taxon>Ustilaginomycotina</taxon>
        <taxon>Exobasidiomycetes</taxon>
        <taxon>Ceraceosorales</taxon>
        <taxon>Ceraceosoraceae</taxon>
        <taxon>Ceraceosorus</taxon>
    </lineage>
</organism>
<gene>
    <name evidence="2" type="ORF">IE81DRAFT_323448</name>
</gene>
<dbReference type="PANTHER" id="PTHR12350:SF19">
    <property type="entry name" value="SET DOMAIN-CONTAINING PROTEIN"/>
    <property type="match status" value="1"/>
</dbReference>
<dbReference type="InterPro" id="IPR046341">
    <property type="entry name" value="SET_dom_sf"/>
</dbReference>
<dbReference type="InParanoid" id="A0A316W4C4"/>
<evidence type="ECO:0000259" key="1">
    <source>
        <dbReference type="Pfam" id="PF00856"/>
    </source>
</evidence>
<dbReference type="SUPFAM" id="SSF82199">
    <property type="entry name" value="SET domain"/>
    <property type="match status" value="1"/>
</dbReference>
<dbReference type="OrthoDB" id="5984008at2759"/>
<feature type="domain" description="SET" evidence="1">
    <location>
        <begin position="86"/>
        <end position="139"/>
    </location>
</feature>